<organism evidence="1 2">
    <name type="scientific">Taibaiella lutea</name>
    <dbReference type="NCBI Taxonomy" id="2608001"/>
    <lineage>
        <taxon>Bacteria</taxon>
        <taxon>Pseudomonadati</taxon>
        <taxon>Bacteroidota</taxon>
        <taxon>Chitinophagia</taxon>
        <taxon>Chitinophagales</taxon>
        <taxon>Chitinophagaceae</taxon>
        <taxon>Taibaiella</taxon>
    </lineage>
</organism>
<gene>
    <name evidence="1" type="ORF">F0919_07205</name>
</gene>
<dbReference type="AlphaFoldDB" id="A0A5M6CX16"/>
<dbReference type="Gene3D" id="1.25.40.10">
    <property type="entry name" value="Tetratricopeptide repeat domain"/>
    <property type="match status" value="1"/>
</dbReference>
<evidence type="ECO:0000313" key="2">
    <source>
        <dbReference type="Proteomes" id="UP000323632"/>
    </source>
</evidence>
<name>A0A5M6CX16_9BACT</name>
<dbReference type="Pfam" id="PF13181">
    <property type="entry name" value="TPR_8"/>
    <property type="match status" value="1"/>
</dbReference>
<evidence type="ECO:0000313" key="1">
    <source>
        <dbReference type="EMBL" id="KAA5537455.1"/>
    </source>
</evidence>
<reference evidence="1 2" key="1">
    <citation type="submission" date="2019-09" db="EMBL/GenBank/DDBJ databases">
        <title>Genome sequence and assembly of Taibaiella sp.</title>
        <authorList>
            <person name="Chhetri G."/>
        </authorList>
    </citation>
    <scope>NUCLEOTIDE SEQUENCE [LARGE SCALE GENOMIC DNA]</scope>
    <source>
        <strain evidence="1 2">KVB11</strain>
    </source>
</reference>
<dbReference type="Proteomes" id="UP000323632">
    <property type="component" value="Unassembled WGS sequence"/>
</dbReference>
<keyword evidence="2" id="KW-1185">Reference proteome</keyword>
<dbReference type="SUPFAM" id="SSF48452">
    <property type="entry name" value="TPR-like"/>
    <property type="match status" value="1"/>
</dbReference>
<proteinExistence type="predicted"/>
<dbReference type="InterPro" id="IPR011990">
    <property type="entry name" value="TPR-like_helical_dom_sf"/>
</dbReference>
<sequence>MMSRIFQLQQFLKESPGDNFLMHALALEFLKEGDDEEATKCFEQNLISNPSYVATYYHYGKLLERIGKPDEAISIYGKGMEAAKAAGDNHAYSELRSVYDELTY</sequence>
<protein>
    <submittedName>
        <fullName evidence="1">Uncharacterized protein</fullName>
    </submittedName>
</protein>
<dbReference type="InterPro" id="IPR019734">
    <property type="entry name" value="TPR_rpt"/>
</dbReference>
<dbReference type="EMBL" id="VWSH01000001">
    <property type="protein sequence ID" value="KAA5537455.1"/>
    <property type="molecule type" value="Genomic_DNA"/>
</dbReference>
<accession>A0A5M6CX16</accession>
<comment type="caution">
    <text evidence="1">The sequence shown here is derived from an EMBL/GenBank/DDBJ whole genome shotgun (WGS) entry which is preliminary data.</text>
</comment>